<evidence type="ECO:0000313" key="4">
    <source>
        <dbReference type="Proteomes" id="UP001344447"/>
    </source>
</evidence>
<feature type="chain" id="PRO_5042988564" description="Transmembrane protein" evidence="2">
    <location>
        <begin position="24"/>
        <end position="641"/>
    </location>
</feature>
<sequence length="641" mass="73001">MEKILILIINLFIIIININKSSSLDITFIIDFNSRINYNASECGGSIDVDTFSLDYFFQNNSKQFPPCQSFEDVGDRIRQFSLKSFQNVSLFLNIKPYDWKNQVIVVSSAIGKIPSFCHFSISMIGKSYNDNSYYITIEGRSEFIGYNFTNDMICYNNYNSNDNDINYSSTNYNLSPPPPLSSSSQILLPRMIINNIKFIKWGYPIILIYQNNEISTKPSITIEFNNIITDSSNVFLVSAVGNRYQPINFVIRNSIFSNISNNNHTTLIWVLDNVWIDNCKFNNISISMPIVVKMDGILSISNSDFNYVSIINQDSLLYNQNQYIELNNINVNDSSFSSFLYQRYTPIVNSPIESQTIKNINKTNIIKNVKFIKNILTKPIPTPHGVISNYITGLFVIDGDVDSVPTNKSINNIHVEFSNVSIESFNQIDDNSKNLLETYNIHTLKILNNIKITQPNQLKVLIFTNDTIIDINNTFNNNNNNNNILTILEIFCKGNNNLINIEINDVGGESSDINNNLRKYCTNCNLNYIIVPNSKEKNDGGGNSDDFRKILIIPIVLGGMVFLSLLIGIIIFRKRVAKRFGKSDYYDSNNYINNNISYNNNNNINNNGVDMDRMDFGNIDNLNKLSDENIEVVGEIVSDH</sequence>
<keyword evidence="1" id="KW-0812">Transmembrane</keyword>
<dbReference type="PANTHER" id="PTHR31318">
    <property type="entry name" value="EXPRESSED PROTEIN-RELATED"/>
    <property type="match status" value="1"/>
</dbReference>
<dbReference type="AlphaFoldDB" id="A0AAN7U1D2"/>
<accession>A0AAN7U1D2</accession>
<dbReference type="PANTHER" id="PTHR31318:SF2">
    <property type="entry name" value="PECTIN LYASE-LIKE FAMILY PROTEIN-RELATED"/>
    <property type="match status" value="1"/>
</dbReference>
<evidence type="ECO:0000256" key="2">
    <source>
        <dbReference type="SAM" id="SignalP"/>
    </source>
</evidence>
<name>A0AAN7U1D2_9MYCE</name>
<keyword evidence="1" id="KW-1133">Transmembrane helix</keyword>
<gene>
    <name evidence="3" type="ORF">RB653_004657</name>
</gene>
<feature type="transmembrane region" description="Helical" evidence="1">
    <location>
        <begin position="552"/>
        <end position="573"/>
    </location>
</feature>
<evidence type="ECO:0000313" key="3">
    <source>
        <dbReference type="EMBL" id="KAK5583067.1"/>
    </source>
</evidence>
<evidence type="ECO:0008006" key="5">
    <source>
        <dbReference type="Google" id="ProtNLM"/>
    </source>
</evidence>
<organism evidence="3 4">
    <name type="scientific">Dictyostelium firmibasis</name>
    <dbReference type="NCBI Taxonomy" id="79012"/>
    <lineage>
        <taxon>Eukaryota</taxon>
        <taxon>Amoebozoa</taxon>
        <taxon>Evosea</taxon>
        <taxon>Eumycetozoa</taxon>
        <taxon>Dictyostelia</taxon>
        <taxon>Dictyosteliales</taxon>
        <taxon>Dictyosteliaceae</taxon>
        <taxon>Dictyostelium</taxon>
    </lineage>
</organism>
<dbReference type="Proteomes" id="UP001344447">
    <property type="component" value="Unassembled WGS sequence"/>
</dbReference>
<keyword evidence="1" id="KW-0472">Membrane</keyword>
<feature type="signal peptide" evidence="2">
    <location>
        <begin position="1"/>
        <end position="23"/>
    </location>
</feature>
<evidence type="ECO:0000256" key="1">
    <source>
        <dbReference type="SAM" id="Phobius"/>
    </source>
</evidence>
<keyword evidence="4" id="KW-1185">Reference proteome</keyword>
<comment type="caution">
    <text evidence="3">The sequence shown here is derived from an EMBL/GenBank/DDBJ whole genome shotgun (WGS) entry which is preliminary data.</text>
</comment>
<dbReference type="EMBL" id="JAVFKY010000001">
    <property type="protein sequence ID" value="KAK5583067.1"/>
    <property type="molecule type" value="Genomic_DNA"/>
</dbReference>
<keyword evidence="2" id="KW-0732">Signal</keyword>
<protein>
    <recommendedName>
        <fullName evidence="5">Transmembrane protein</fullName>
    </recommendedName>
</protein>
<reference evidence="3 4" key="1">
    <citation type="submission" date="2023-11" db="EMBL/GenBank/DDBJ databases">
        <title>Dfirmibasis_genome.</title>
        <authorList>
            <person name="Edelbroek B."/>
            <person name="Kjellin J."/>
            <person name="Jerlstrom-Hultqvist J."/>
            <person name="Soderbom F."/>
        </authorList>
    </citation>
    <scope>NUCLEOTIDE SEQUENCE [LARGE SCALE GENOMIC DNA]</scope>
    <source>
        <strain evidence="3 4">TNS-C-14</strain>
    </source>
</reference>
<proteinExistence type="predicted"/>